<evidence type="ECO:0000313" key="2">
    <source>
        <dbReference type="Proteomes" id="UP001558713"/>
    </source>
</evidence>
<dbReference type="EMBL" id="JBANAX010000639">
    <property type="protein sequence ID" value="KAL1199583.1"/>
    <property type="molecule type" value="Genomic_DNA"/>
</dbReference>
<reference evidence="1 2" key="1">
    <citation type="submission" date="2024-04" db="EMBL/GenBank/DDBJ databases">
        <title>Genome assembly C_amara_ONT_v2.</title>
        <authorList>
            <person name="Yant L."/>
            <person name="Moore C."/>
            <person name="Slenker M."/>
        </authorList>
    </citation>
    <scope>NUCLEOTIDE SEQUENCE [LARGE SCALE GENOMIC DNA]</scope>
    <source>
        <tissue evidence="1">Leaf</tissue>
    </source>
</reference>
<gene>
    <name evidence="1" type="ORF">V5N11_019525</name>
</gene>
<organism evidence="1 2">
    <name type="scientific">Cardamine amara subsp. amara</name>
    <dbReference type="NCBI Taxonomy" id="228776"/>
    <lineage>
        <taxon>Eukaryota</taxon>
        <taxon>Viridiplantae</taxon>
        <taxon>Streptophyta</taxon>
        <taxon>Embryophyta</taxon>
        <taxon>Tracheophyta</taxon>
        <taxon>Spermatophyta</taxon>
        <taxon>Magnoliopsida</taxon>
        <taxon>eudicotyledons</taxon>
        <taxon>Gunneridae</taxon>
        <taxon>Pentapetalae</taxon>
        <taxon>rosids</taxon>
        <taxon>malvids</taxon>
        <taxon>Brassicales</taxon>
        <taxon>Brassicaceae</taxon>
        <taxon>Cardamineae</taxon>
        <taxon>Cardamine</taxon>
    </lineage>
</organism>
<dbReference type="Gene3D" id="2.40.70.10">
    <property type="entry name" value="Acid Proteases"/>
    <property type="match status" value="1"/>
</dbReference>
<accession>A0ABD0ZYY3</accession>
<dbReference type="InterPro" id="IPR021109">
    <property type="entry name" value="Peptidase_aspartic_dom_sf"/>
</dbReference>
<evidence type="ECO:0000313" key="1">
    <source>
        <dbReference type="EMBL" id="KAL1199583.1"/>
    </source>
</evidence>
<proteinExistence type="predicted"/>
<evidence type="ECO:0008006" key="3">
    <source>
        <dbReference type="Google" id="ProtNLM"/>
    </source>
</evidence>
<name>A0ABD0ZYY3_CARAN</name>
<protein>
    <recommendedName>
        <fullName evidence="3">Aspartic peptidase DDI1-type domain-containing protein</fullName>
    </recommendedName>
</protein>
<comment type="caution">
    <text evidence="1">The sequence shown here is derived from an EMBL/GenBank/DDBJ whole genome shotgun (WGS) entry which is preliminary data.</text>
</comment>
<dbReference type="AlphaFoldDB" id="A0ABD0ZYY3"/>
<sequence>MKDKEEMPAKNHECKAIVEKEIIVHVKLEDPGIFTFPFFLGESVFRNSLCDLGASLSLMPMCVAKRVGYDAYKSSKLSLVLADRAIRCPYGMLENLPLQIGNVEVPTDLSS</sequence>
<keyword evidence="2" id="KW-1185">Reference proteome</keyword>
<dbReference type="PANTHER" id="PTHR33067">
    <property type="entry name" value="RNA-DIRECTED DNA POLYMERASE-RELATED"/>
    <property type="match status" value="1"/>
</dbReference>
<dbReference type="PANTHER" id="PTHR33067:SF31">
    <property type="entry name" value="RNA-DIRECTED DNA POLYMERASE"/>
    <property type="match status" value="1"/>
</dbReference>
<dbReference type="Proteomes" id="UP001558713">
    <property type="component" value="Unassembled WGS sequence"/>
</dbReference>